<dbReference type="Proteomes" id="UP001164286">
    <property type="component" value="Unassembled WGS sequence"/>
</dbReference>
<dbReference type="PANTHER" id="PTHR11001:SF2">
    <property type="entry name" value="MITOCHONDRIAL FISSION PROCESS PROTEIN 1"/>
    <property type="match status" value="1"/>
</dbReference>
<dbReference type="PANTHER" id="PTHR11001">
    <property type="entry name" value="MITOCHONDRIAL FISSION PROCESS PROTEIN 1"/>
    <property type="match status" value="1"/>
</dbReference>
<proteinExistence type="inferred from homology"/>
<feature type="region of interest" description="Disordered" evidence="4">
    <location>
        <begin position="1"/>
        <end position="30"/>
    </location>
</feature>
<protein>
    <recommendedName>
        <fullName evidence="2">Mitochondrial fission process protein 1</fullName>
    </recommendedName>
    <alternativeName>
        <fullName evidence="3">Mitochondrial 18 kDa protein</fullName>
    </alternativeName>
</protein>
<reference evidence="5" key="1">
    <citation type="journal article" date="2022" name="G3 (Bethesda)">
        <title>High quality genome of the basidiomycete yeast Dioszegia hungarica PDD-24b-2 isolated from cloud water.</title>
        <authorList>
            <person name="Jarrige D."/>
            <person name="Haridas S."/>
            <person name="Bleykasten-Grosshans C."/>
            <person name="Joly M."/>
            <person name="Nadalig T."/>
            <person name="Sancelme M."/>
            <person name="Vuilleumier S."/>
            <person name="Grigoriev I.V."/>
            <person name="Amato P."/>
            <person name="Bringel F."/>
        </authorList>
    </citation>
    <scope>NUCLEOTIDE SEQUENCE</scope>
    <source>
        <strain evidence="5">PDD-24b-2</strain>
    </source>
</reference>
<keyword evidence="6" id="KW-1185">Reference proteome</keyword>
<dbReference type="Pfam" id="PF10558">
    <property type="entry name" value="MTP18"/>
    <property type="match status" value="1"/>
</dbReference>
<evidence type="ECO:0000256" key="3">
    <source>
        <dbReference type="ARBA" id="ARBA00029631"/>
    </source>
</evidence>
<sequence>MSTQAPLSPPPRSVPQVASNEARKVENASSNTLEELVDENADSTDSNLRYTAYLRRITDIARSAQRYTAYTSDIGEAFRPVVPPSLVTAAYGISWAYLIGDVSFTTYKARELGPSPLEAANMSEPTRLGLVAVKRSIFQGVASMALPAFTIHTAVKQASKALINSKNITLKRWGPTAVGIGIVPALPYLFDHPVETAVDWGFEKVEQKWFSANHPNLPVPSNDPNVLPNVKRDL</sequence>
<dbReference type="RefSeq" id="XP_052945185.1">
    <property type="nucleotide sequence ID" value="XM_053092767.1"/>
</dbReference>
<dbReference type="InterPro" id="IPR019560">
    <property type="entry name" value="Mitochondrial_18_kDa_protein"/>
</dbReference>
<dbReference type="AlphaFoldDB" id="A0AA38H703"/>
<evidence type="ECO:0000256" key="1">
    <source>
        <dbReference type="ARBA" id="ARBA00009224"/>
    </source>
</evidence>
<comment type="caution">
    <text evidence="5">The sequence shown here is derived from an EMBL/GenBank/DDBJ whole genome shotgun (WGS) entry which is preliminary data.</text>
</comment>
<evidence type="ECO:0000313" key="6">
    <source>
        <dbReference type="Proteomes" id="UP001164286"/>
    </source>
</evidence>
<evidence type="ECO:0000256" key="2">
    <source>
        <dbReference type="ARBA" id="ARBA00017835"/>
    </source>
</evidence>
<comment type="similarity">
    <text evidence="1">Belongs to the MTFP1 family.</text>
</comment>
<dbReference type="EMBL" id="JAKWFO010000005">
    <property type="protein sequence ID" value="KAI9635408.1"/>
    <property type="molecule type" value="Genomic_DNA"/>
</dbReference>
<organism evidence="5 6">
    <name type="scientific">Dioszegia hungarica</name>
    <dbReference type="NCBI Taxonomy" id="4972"/>
    <lineage>
        <taxon>Eukaryota</taxon>
        <taxon>Fungi</taxon>
        <taxon>Dikarya</taxon>
        <taxon>Basidiomycota</taxon>
        <taxon>Agaricomycotina</taxon>
        <taxon>Tremellomycetes</taxon>
        <taxon>Tremellales</taxon>
        <taxon>Bulleribasidiaceae</taxon>
        <taxon>Dioszegia</taxon>
    </lineage>
</organism>
<dbReference type="GeneID" id="77731972"/>
<dbReference type="GO" id="GO:0000266">
    <property type="term" value="P:mitochondrial fission"/>
    <property type="evidence" value="ECO:0007669"/>
    <property type="project" value="TreeGrafter"/>
</dbReference>
<accession>A0AA38H703</accession>
<gene>
    <name evidence="5" type="ORF">MKK02DRAFT_44096</name>
</gene>
<dbReference type="GO" id="GO:0005739">
    <property type="term" value="C:mitochondrion"/>
    <property type="evidence" value="ECO:0007669"/>
    <property type="project" value="TreeGrafter"/>
</dbReference>
<name>A0AA38H703_9TREE</name>
<evidence type="ECO:0000313" key="5">
    <source>
        <dbReference type="EMBL" id="KAI9635408.1"/>
    </source>
</evidence>
<evidence type="ECO:0000256" key="4">
    <source>
        <dbReference type="SAM" id="MobiDB-lite"/>
    </source>
</evidence>